<reference evidence="3" key="1">
    <citation type="submission" date="2018-02" db="EMBL/GenBank/DDBJ databases">
        <authorList>
            <person name="Kim S.-K."/>
            <person name="Jung H.-I."/>
            <person name="Lee S.-W."/>
        </authorList>
    </citation>
    <scope>NUCLEOTIDE SEQUENCE</scope>
    <source>
        <strain evidence="3">SK3146</strain>
    </source>
</reference>
<keyword evidence="1" id="KW-0175">Coiled coil</keyword>
<feature type="coiled-coil region" evidence="1">
    <location>
        <begin position="43"/>
        <end position="70"/>
    </location>
</feature>
<evidence type="ECO:0000256" key="2">
    <source>
        <dbReference type="SAM" id="SignalP"/>
    </source>
</evidence>
<dbReference type="RefSeq" id="WP_249862525.1">
    <property type="nucleotide sequence ID" value="NZ_CP027059.1"/>
</dbReference>
<reference evidence="3" key="2">
    <citation type="journal article" date="2021" name="J Anim Sci Technol">
        <title>Complete genome sequence of Paenibacillus konkukensis sp. nov. SK3146 as a potential probiotic strain.</title>
        <authorList>
            <person name="Jung H.I."/>
            <person name="Park S."/>
            <person name="Niu K.M."/>
            <person name="Lee S.W."/>
            <person name="Kothari D."/>
            <person name="Yi K.J."/>
            <person name="Kim S.K."/>
        </authorList>
    </citation>
    <scope>NUCLEOTIDE SEQUENCE</scope>
    <source>
        <strain evidence="3">SK3146</strain>
    </source>
</reference>
<feature type="signal peptide" evidence="2">
    <location>
        <begin position="1"/>
        <end position="26"/>
    </location>
</feature>
<feature type="coiled-coil region" evidence="1">
    <location>
        <begin position="141"/>
        <end position="175"/>
    </location>
</feature>
<feature type="chain" id="PRO_5047036635" evidence="2">
    <location>
        <begin position="27"/>
        <end position="368"/>
    </location>
</feature>
<accession>A0ABY4RWK3</accession>
<dbReference type="Gene3D" id="6.10.250.3150">
    <property type="match status" value="1"/>
</dbReference>
<evidence type="ECO:0000313" key="3">
    <source>
        <dbReference type="EMBL" id="UQZ87031.1"/>
    </source>
</evidence>
<sequence length="368" mass="41839">MRPFQRAACILICLGLCLSSPPFVHAAVTSEESKQLLQKGLTVYEIDQELARIEQQQQNLNAQQTSTQRQLEQQQALSGETKQHAGRVLRAYYMGDRDSLWMLLFSAGSFKDALITLEYLQMIMTSDRDALQKHLDNQKKLKELTSELQTSQAELQQAKDNYMAQKERLTALQQQIDADLAKQPDAAPTLLQEMTNLTLQWQQKGAPLFKTYFLALAQAMKQLPELVSASDSGGGKNTHLIMNGFQYTFQITDEELNTFLRAKNPIFQNMSFRFTRSDIIATGRQDDMEVTIKGSYDLAVKNDGKTKFIRFTIQQLQFNGFDLPQSTIDAMMKDFDFGIYPQAFASFLQVTEVRQEEGKLSILLKLAL</sequence>
<evidence type="ECO:0000313" key="4">
    <source>
        <dbReference type="Proteomes" id="UP001057134"/>
    </source>
</evidence>
<proteinExistence type="predicted"/>
<dbReference type="EMBL" id="CP027059">
    <property type="protein sequence ID" value="UQZ87031.1"/>
    <property type="molecule type" value="Genomic_DNA"/>
</dbReference>
<protein>
    <submittedName>
        <fullName evidence="3">Uncharacterized protein</fullName>
    </submittedName>
</protein>
<evidence type="ECO:0000256" key="1">
    <source>
        <dbReference type="SAM" id="Coils"/>
    </source>
</evidence>
<keyword evidence="2" id="KW-0732">Signal</keyword>
<keyword evidence="4" id="KW-1185">Reference proteome</keyword>
<gene>
    <name evidence="3" type="ORF">SK3146_06324</name>
</gene>
<dbReference type="Proteomes" id="UP001057134">
    <property type="component" value="Chromosome"/>
</dbReference>
<organism evidence="3 4">
    <name type="scientific">Paenibacillus konkukensis</name>
    <dbReference type="NCBI Taxonomy" id="2020716"/>
    <lineage>
        <taxon>Bacteria</taxon>
        <taxon>Bacillati</taxon>
        <taxon>Bacillota</taxon>
        <taxon>Bacilli</taxon>
        <taxon>Bacillales</taxon>
        <taxon>Paenibacillaceae</taxon>
        <taxon>Paenibacillus</taxon>
    </lineage>
</organism>
<name>A0ABY4RWK3_9BACL</name>